<evidence type="ECO:0000313" key="1">
    <source>
        <dbReference type="EMBL" id="BAJ77025.1"/>
    </source>
</evidence>
<dbReference type="InterPro" id="IPR051239">
    <property type="entry name" value="2'-dNMP_N-hydrolase"/>
</dbReference>
<keyword evidence="1" id="KW-0614">Plasmid</keyword>
<reference evidence="1" key="1">
    <citation type="journal article" date="1997" name="Proc. Natl. Acad. Sci. U.S.A.">
        <title>Experimental surgery to create subgenomes of Bacillus subtilis 168.</title>
        <authorList>
            <person name="Itaya M."/>
            <person name="Tanaka T."/>
        </authorList>
    </citation>
    <scope>NUCLEOTIDE SEQUENCE</scope>
    <source>
        <strain evidence="1">IAM 11631</strain>
        <plasmid evidence="1">pLS32</plasmid>
    </source>
</reference>
<organism evidence="1">
    <name type="scientific">Bacillus subtilis subsp. natto</name>
    <dbReference type="NCBI Taxonomy" id="86029"/>
    <lineage>
        <taxon>Bacteria</taxon>
        <taxon>Bacillati</taxon>
        <taxon>Bacillota</taxon>
        <taxon>Bacilli</taxon>
        <taxon>Bacillales</taxon>
        <taxon>Bacillaceae</taxon>
        <taxon>Bacillus</taxon>
    </lineage>
</organism>
<proteinExistence type="predicted"/>
<sequence length="176" mass="19270">MIKMKLYLANGLFGIADRNFNDTLAAKIREEIPELEVYLPQENVVVNDKKASATSTQIADADTEHLLSSDILVAVLDGVEIDSGVAAEIGVFSTTGRPILGLYTDVRQLGNDNAKKVLTLVDDITENQFQYRNLYVIGLIKKTNGGIFSTVDDLVAALKKKTDELKKSVEKEVAPQ</sequence>
<keyword evidence="1" id="KW-0808">Transferase</keyword>
<dbReference type="Pfam" id="PF05014">
    <property type="entry name" value="Nuc_deoxyrib_tr"/>
    <property type="match status" value="1"/>
</dbReference>
<accession>E9RJD0</accession>
<dbReference type="EMBL" id="AB615353">
    <property type="protein sequence ID" value="BAJ77025.1"/>
    <property type="molecule type" value="Genomic_DNA"/>
</dbReference>
<protein>
    <submittedName>
        <fullName evidence="1">Nucleoside 2-deoxyribosyltransferase</fullName>
    </submittedName>
</protein>
<dbReference type="GO" id="GO:0016740">
    <property type="term" value="F:transferase activity"/>
    <property type="evidence" value="ECO:0007669"/>
    <property type="project" value="UniProtKB-KW"/>
</dbReference>
<dbReference type="PANTHER" id="PTHR15364">
    <property type="entry name" value="2'-DEOXYNUCLEOSIDE 5'-PHOSPHATE N-HYDROLASE 1"/>
    <property type="match status" value="1"/>
</dbReference>
<dbReference type="Gene3D" id="3.40.50.450">
    <property type="match status" value="1"/>
</dbReference>
<reference evidence="1" key="2">
    <citation type="submission" date="2011-02" db="EMBL/GenBank/DDBJ databases">
        <title>Genetic factors for stable replication of pLS32 in Bacillus subtilis.</title>
        <authorList>
            <person name="Itaya M."/>
        </authorList>
    </citation>
    <scope>NUCLEOTIDE SEQUENCE</scope>
    <source>
        <strain evidence="1">IAM 11631</strain>
        <plasmid evidence="1">pLS32</plasmid>
    </source>
</reference>
<dbReference type="PANTHER" id="PTHR15364:SF0">
    <property type="entry name" value="2'-DEOXYNUCLEOSIDE 5'-PHOSPHATE N-HYDROLASE 1"/>
    <property type="match status" value="1"/>
</dbReference>
<dbReference type="AlphaFoldDB" id="E9RJD0"/>
<dbReference type="GO" id="GO:0070694">
    <property type="term" value="F:5-hydroxymethyl-dUMP N-hydrolase activity"/>
    <property type="evidence" value="ECO:0007669"/>
    <property type="project" value="TreeGrafter"/>
</dbReference>
<dbReference type="InterPro" id="IPR007710">
    <property type="entry name" value="Nucleoside_deoxyribTrfase"/>
</dbReference>
<geneLocation type="plasmid" evidence="1">
    <name>pLS32</name>
</geneLocation>
<name>E9RJD0_BACNA</name>
<dbReference type="SUPFAM" id="SSF52309">
    <property type="entry name" value="N-(deoxy)ribosyltransferase-like"/>
    <property type="match status" value="1"/>
</dbReference>
<dbReference type="GO" id="GO:0009159">
    <property type="term" value="P:deoxyribonucleoside monophosphate catabolic process"/>
    <property type="evidence" value="ECO:0007669"/>
    <property type="project" value="TreeGrafter"/>
</dbReference>